<organism evidence="3 4">
    <name type="scientific">Symbiodinium pilosum</name>
    <name type="common">Dinoflagellate</name>
    <dbReference type="NCBI Taxonomy" id="2952"/>
    <lineage>
        <taxon>Eukaryota</taxon>
        <taxon>Sar</taxon>
        <taxon>Alveolata</taxon>
        <taxon>Dinophyceae</taxon>
        <taxon>Suessiales</taxon>
        <taxon>Symbiodiniaceae</taxon>
        <taxon>Symbiodinium</taxon>
    </lineage>
</organism>
<comment type="caution">
    <text evidence="3">The sequence shown here is derived from an EMBL/GenBank/DDBJ whole genome shotgun (WGS) entry which is preliminary data.</text>
</comment>
<dbReference type="Pfam" id="PF22946">
    <property type="entry name" value="SPEF2_D5"/>
    <property type="match status" value="1"/>
</dbReference>
<dbReference type="Pfam" id="PF06294">
    <property type="entry name" value="CH_2"/>
    <property type="match status" value="1"/>
</dbReference>
<feature type="compositionally biased region" description="Acidic residues" evidence="1">
    <location>
        <begin position="282"/>
        <end position="294"/>
    </location>
</feature>
<proteinExistence type="predicted"/>
<feature type="region of interest" description="Disordered" evidence="1">
    <location>
        <begin position="1025"/>
        <end position="1086"/>
    </location>
</feature>
<dbReference type="Proteomes" id="UP000649617">
    <property type="component" value="Unassembled WGS sequence"/>
</dbReference>
<accession>A0A812XT47</accession>
<dbReference type="SUPFAM" id="SSF52540">
    <property type="entry name" value="P-loop containing nucleoside triphosphate hydrolases"/>
    <property type="match status" value="1"/>
</dbReference>
<evidence type="ECO:0000256" key="1">
    <source>
        <dbReference type="SAM" id="MobiDB-lite"/>
    </source>
</evidence>
<feature type="compositionally biased region" description="Low complexity" evidence="1">
    <location>
        <begin position="803"/>
        <end position="818"/>
    </location>
</feature>
<feature type="compositionally biased region" description="Low complexity" evidence="1">
    <location>
        <begin position="768"/>
        <end position="777"/>
    </location>
</feature>
<evidence type="ECO:0000313" key="3">
    <source>
        <dbReference type="EMBL" id="CAE7742577.1"/>
    </source>
</evidence>
<dbReference type="Gene3D" id="3.40.50.300">
    <property type="entry name" value="P-loop containing nucleotide triphosphate hydrolases"/>
    <property type="match status" value="1"/>
</dbReference>
<feature type="region of interest" description="Disordered" evidence="1">
    <location>
        <begin position="762"/>
        <end position="820"/>
    </location>
</feature>
<dbReference type="InterPro" id="IPR001715">
    <property type="entry name" value="CH_dom"/>
</dbReference>
<gene>
    <name evidence="3" type="primary">SPEF2</name>
    <name evidence="3" type="ORF">SPIL2461_LOCUS21390</name>
</gene>
<feature type="compositionally biased region" description="Basic and acidic residues" evidence="1">
    <location>
        <begin position="1280"/>
        <end position="1296"/>
    </location>
</feature>
<dbReference type="InterPro" id="IPR027417">
    <property type="entry name" value="P-loop_NTPase"/>
</dbReference>
<dbReference type="PROSITE" id="PS50021">
    <property type="entry name" value="CH"/>
    <property type="match status" value="1"/>
</dbReference>
<feature type="domain" description="Calponin-homology (CH)" evidence="2">
    <location>
        <begin position="1"/>
        <end position="117"/>
    </location>
</feature>
<feature type="compositionally biased region" description="Basic residues" evidence="1">
    <location>
        <begin position="1366"/>
        <end position="1377"/>
    </location>
</feature>
<dbReference type="OrthoDB" id="425147at2759"/>
<dbReference type="InterPro" id="IPR036872">
    <property type="entry name" value="CH_dom_sf"/>
</dbReference>
<feature type="region of interest" description="Disordered" evidence="1">
    <location>
        <begin position="1260"/>
        <end position="1305"/>
    </location>
</feature>
<feature type="region of interest" description="Disordered" evidence="1">
    <location>
        <begin position="1746"/>
        <end position="1787"/>
    </location>
</feature>
<dbReference type="InterPro" id="IPR052634">
    <property type="entry name" value="Sperm_flagellar-bone_growth"/>
</dbReference>
<protein>
    <submittedName>
        <fullName evidence="3">SPEF2 protein</fullName>
    </submittedName>
</protein>
<feature type="compositionally biased region" description="Pro residues" evidence="1">
    <location>
        <begin position="1070"/>
        <end position="1079"/>
    </location>
</feature>
<sequence length="1911" mass="214447">MSELLQNWLNNEARKVRFGLEYGVASCVGLSTNVSNFEKDFASGYLFGEILHKFWQADAEQFQNKNSHQAKIANFKTLEPILKALGIKCNATLINAVMNGERGAALRLLYQLKMASERSERPILALQASSLETQANAGWPGASTKVRQARMEKLTRKFELEKHKQEIVAYEMDNIEMAHVDEQRQIHRFSLRERLRQNRAAKDEWEARGHELWQENMKVRMAREGAEARFNEVVFKKQQEKERQTRGVATSEVLQGTKDFEAGLISLGLSRKLEARRIKDLAEDESSEDDDQEDSGERLLSQTSKVATAKELVEALQSKLPTSQELNYEAGLFMRKIKESKQAGAIARRERERRRRRVLVEQQREQEMLEENQLEQVLLEKLGRQSLEESAISYRSWRAKTFEEVVVRNRQARQQQYSAQKKADKEEALRRDQDLRDEMVETMREQEDREQVRYRAIERGRHAKRREKLREEMEGILDLIMQMAFADIEQEQLTDKEEVDPTLWREWVALFEENLPVHLVPALAECAEEPAPLTSMPEPTGLANLHPPGSTLNAAALRDFVQGLGQWEVPKTILDEAQPAVVPFDHEAEVKSALEEVQEISFVSKLTAEMDMVDGVPVNYRFGMVVASMIERMYKEPPPKAPPSMPEVPVRIVLTGKPYAGKRTVARRLAEAYGLEVLNLDELVHHCLELGKGEAEDAEPSELQAVGQKLVALLNAGQAVPAELYVQMIVTKLRMLFPEDIKAPEAEEPAADGQEVVEALARQASPPTEEATTAEAAGNSEEKPEALAEPGAAMASAEDGTVDAENQAADGAAEAAAVQGGGGGDPLLTPRGWILLGFPDDAVRLALLERFLSGFVRPQAQPTPKAYLLRKEAEIIAPRPPEEPEEAIRQPGGYDLHFRLDLSLNESVRRACGRRIDPTTSLEYHIEDHPPPNKKSVIYERLEPADSLEKSMGTLTQRIHLFDVSQEEVDEILGHFGPYPDVPRLVEIDASGSSDSTYEAVEEQVALLLDRKKAELARQKAEAEEAAAAKAAEEAKEEQAKATDEPTDGAEAPADAPAAEPAADDAPESTDPPPEPPFEPVQLKDLPSHVEKIEGPVFDLLMQEWTELQDSFVAALHQLFNWHRCHLSDFRSGLYGMKQRFAEYLQRVDGKQSLVDDFVLNFNAFTEEYPDMRKQDATKAEFHLRADELHSRLKTEVENQRAANLEQLEVLQTSRWLESQTEVLASQVQHAVQLEVKRYHSTCQLLSDFYYSAMHMGLPEEHQPPPKVDVFQPEEPEEVPDPKKKEKDKKKAKDEPPEPVISPEEKAAARLCRWVEQESGGHWEFPFLSDLMDQAQKAVWKLDDFRPPAIEANVPEEEEKEDPKAKAKAKGKAKAKAKAKEEEAPPPPPQPAPALFVDLQQALLAERVTFCHRLTTIRGWALRRLQQAASSTKATFGQLNDWVVLRRHKDLESVSCLIDVVKEHVESEDFIKTKLSLENAHLHRRPNSLLRAPKPPIVPPPVEGLSPFRWTIEQLSGLLEAVSHACQGISASCRMLPNYNLLGILLQLTSADGSDKRTVKVPSNWRSCGAAKLKALLATFDHPYSSNCIDVVDFLLHMCLLHSPLGWPSLNTLMEVRKVLESQKPQNASWPDFYVPASVVETLPLFDDPSGAEESFARKFKPITSEAPGRFDRSKAQLKFVSEVLKRFRAPSFEREAWSLEVSWYDYRVRKVEESERLVEMLDDMRTTPSDTPRQQVDSMPALLGHEDTVSADPDDAVSTGGQSTWSSGRPEKPRPEEPVNAPEPPNIDYISVRQLMAYFCQGPTTEEGIARAFTVLAPSGAASNGIPVEAAHAALLSIGSRQLPTVCHGDSRPAFPALQKMCEELDNKCGGSARATGLVGKAEALELVKILSLGRRHRRAEVEKIFPKVK</sequence>
<keyword evidence="4" id="KW-1185">Reference proteome</keyword>
<dbReference type="InterPro" id="IPR010441">
    <property type="entry name" value="CH_2"/>
</dbReference>
<dbReference type="GO" id="GO:0005737">
    <property type="term" value="C:cytoplasm"/>
    <property type="evidence" value="ECO:0007669"/>
    <property type="project" value="UniProtKB-ARBA"/>
</dbReference>
<feature type="compositionally biased region" description="Basic and acidic residues" evidence="1">
    <location>
        <begin position="1031"/>
        <end position="1044"/>
    </location>
</feature>
<dbReference type="PANTHER" id="PTHR14919">
    <property type="entry name" value="KPL2-RELATED"/>
    <property type="match status" value="1"/>
</dbReference>
<evidence type="ECO:0000313" key="4">
    <source>
        <dbReference type="Proteomes" id="UP000649617"/>
    </source>
</evidence>
<reference evidence="3" key="1">
    <citation type="submission" date="2021-02" db="EMBL/GenBank/DDBJ databases">
        <authorList>
            <person name="Dougan E. K."/>
            <person name="Rhodes N."/>
            <person name="Thang M."/>
            <person name="Chan C."/>
        </authorList>
    </citation>
    <scope>NUCLEOTIDE SEQUENCE</scope>
</reference>
<feature type="region of interest" description="Disordered" evidence="1">
    <location>
        <begin position="281"/>
        <end position="300"/>
    </location>
</feature>
<dbReference type="Gene3D" id="1.10.418.10">
    <property type="entry name" value="Calponin-like domain"/>
    <property type="match status" value="1"/>
</dbReference>
<dbReference type="EMBL" id="CAJNIZ010046194">
    <property type="protein sequence ID" value="CAE7742577.1"/>
    <property type="molecule type" value="Genomic_DNA"/>
</dbReference>
<evidence type="ECO:0000259" key="2">
    <source>
        <dbReference type="PROSITE" id="PS50021"/>
    </source>
</evidence>
<feature type="region of interest" description="Disordered" evidence="1">
    <location>
        <begin position="1351"/>
        <end position="1392"/>
    </location>
</feature>
<name>A0A812XT47_SYMPI</name>
<dbReference type="PANTHER" id="PTHR14919:SF0">
    <property type="entry name" value="SPERM FLAGELLAR PROTEIN 2"/>
    <property type="match status" value="1"/>
</dbReference>
<feature type="compositionally biased region" description="Low complexity" evidence="1">
    <location>
        <begin position="1049"/>
        <end position="1061"/>
    </location>
</feature>
<dbReference type="InterPro" id="IPR054517">
    <property type="entry name" value="SPEF2_D5"/>
</dbReference>